<comment type="caution">
    <text evidence="5">The sequence shown here is derived from an EMBL/GenBank/DDBJ whole genome shotgun (WGS) entry which is preliminary data.</text>
</comment>
<dbReference type="GO" id="GO:0016887">
    <property type="term" value="F:ATP hydrolysis activity"/>
    <property type="evidence" value="ECO:0007669"/>
    <property type="project" value="InterPro"/>
</dbReference>
<dbReference type="InterPro" id="IPR027417">
    <property type="entry name" value="P-loop_NTPase"/>
</dbReference>
<gene>
    <name evidence="5" type="ORF">EI684_12180</name>
</gene>
<dbReference type="PANTHER" id="PTHR42798">
    <property type="entry name" value="LIPOPROTEIN-RELEASING SYSTEM ATP-BINDING PROTEIN LOLD"/>
    <property type="match status" value="1"/>
</dbReference>
<dbReference type="PROSITE" id="PS50893">
    <property type="entry name" value="ABC_TRANSPORTER_2"/>
    <property type="match status" value="1"/>
</dbReference>
<keyword evidence="2" id="KW-0547">Nucleotide-binding</keyword>
<dbReference type="Pfam" id="PF00005">
    <property type="entry name" value="ABC_tran"/>
    <property type="match status" value="1"/>
</dbReference>
<dbReference type="InterPro" id="IPR017871">
    <property type="entry name" value="ABC_transporter-like_CS"/>
</dbReference>
<dbReference type="InterPro" id="IPR003439">
    <property type="entry name" value="ABC_transporter-like_ATP-bd"/>
</dbReference>
<evidence type="ECO:0000259" key="4">
    <source>
        <dbReference type="PROSITE" id="PS50893"/>
    </source>
</evidence>
<dbReference type="Proteomes" id="UP000280307">
    <property type="component" value="Unassembled WGS sequence"/>
</dbReference>
<evidence type="ECO:0000256" key="2">
    <source>
        <dbReference type="ARBA" id="ARBA00022741"/>
    </source>
</evidence>
<feature type="domain" description="ABC transporter" evidence="4">
    <location>
        <begin position="6"/>
        <end position="227"/>
    </location>
</feature>
<comment type="similarity">
    <text evidence="1">Belongs to the ABC transporter superfamily.</text>
</comment>
<evidence type="ECO:0000313" key="5">
    <source>
        <dbReference type="EMBL" id="RRR71011.1"/>
    </source>
</evidence>
<name>A0A426TYJ9_9CHLR</name>
<proteinExistence type="inferred from homology"/>
<organism evidence="5 6">
    <name type="scientific">Candidatus Viridilinea halotolerans</name>
    <dbReference type="NCBI Taxonomy" id="2491704"/>
    <lineage>
        <taxon>Bacteria</taxon>
        <taxon>Bacillati</taxon>
        <taxon>Chloroflexota</taxon>
        <taxon>Chloroflexia</taxon>
        <taxon>Chloroflexales</taxon>
        <taxon>Chloroflexineae</taxon>
        <taxon>Oscillochloridaceae</taxon>
        <taxon>Candidatus Viridilinea</taxon>
    </lineage>
</organism>
<dbReference type="GO" id="GO:0005524">
    <property type="term" value="F:ATP binding"/>
    <property type="evidence" value="ECO:0007669"/>
    <property type="project" value="UniProtKB-KW"/>
</dbReference>
<sequence length="228" mass="25133">MNTTLLEVEDVTKTFILHLIDGRSITPVQAVSFRVAIQDHLLIYGRSGSGKTSILKCIYRSYLASGGQIWFSSECYGRIDLVTANESSVLRLREREMGYCSQFLRVLPRVSALDVICEPLYRQGVAREVAQEQGRQWLSDLGIRPHLWQASPVTFSGGEQQRINLGRAFIAAPRLLLLDEPTASLDGATKEIVVRMIRAAQANGTTVISVSHDLAALGPCANYQLALA</sequence>
<dbReference type="PROSITE" id="PS00211">
    <property type="entry name" value="ABC_TRANSPORTER_1"/>
    <property type="match status" value="1"/>
</dbReference>
<dbReference type="AlphaFoldDB" id="A0A426TYJ9"/>
<dbReference type="EMBL" id="RSAS01000477">
    <property type="protein sequence ID" value="RRR71011.1"/>
    <property type="molecule type" value="Genomic_DNA"/>
</dbReference>
<dbReference type="SUPFAM" id="SSF52540">
    <property type="entry name" value="P-loop containing nucleoside triphosphate hydrolases"/>
    <property type="match status" value="1"/>
</dbReference>
<protein>
    <submittedName>
        <fullName evidence="5">ATP-binding cassette domain-containing protein</fullName>
    </submittedName>
</protein>
<keyword evidence="3 5" id="KW-0067">ATP-binding</keyword>
<dbReference type="Gene3D" id="3.40.50.300">
    <property type="entry name" value="P-loop containing nucleotide triphosphate hydrolases"/>
    <property type="match status" value="1"/>
</dbReference>
<evidence type="ECO:0000313" key="6">
    <source>
        <dbReference type="Proteomes" id="UP000280307"/>
    </source>
</evidence>
<dbReference type="SMART" id="SM00382">
    <property type="entry name" value="AAA"/>
    <property type="match status" value="1"/>
</dbReference>
<accession>A0A426TYJ9</accession>
<evidence type="ECO:0000256" key="3">
    <source>
        <dbReference type="ARBA" id="ARBA00022840"/>
    </source>
</evidence>
<dbReference type="InterPro" id="IPR003593">
    <property type="entry name" value="AAA+_ATPase"/>
</dbReference>
<reference evidence="5 6" key="1">
    <citation type="submission" date="2018-12" db="EMBL/GenBank/DDBJ databases">
        <title>Genome Sequence of Candidatus Viridilinea halotolerans isolated from saline sulfide-rich spring.</title>
        <authorList>
            <person name="Grouzdev D.S."/>
            <person name="Burganskaya E.I."/>
            <person name="Krutkina M.S."/>
            <person name="Sukhacheva M.V."/>
            <person name="Gorlenko V.M."/>
        </authorList>
    </citation>
    <scope>NUCLEOTIDE SEQUENCE [LARGE SCALE GENOMIC DNA]</scope>
    <source>
        <strain evidence="5">Chok-6</strain>
    </source>
</reference>
<evidence type="ECO:0000256" key="1">
    <source>
        <dbReference type="ARBA" id="ARBA00005417"/>
    </source>
</evidence>
<dbReference type="PANTHER" id="PTHR42798:SF7">
    <property type="entry name" value="ALPHA-D-RIBOSE 1-METHYLPHOSPHONATE 5-TRIPHOSPHATE SYNTHASE SUBUNIT PHNL"/>
    <property type="match status" value="1"/>
</dbReference>